<protein>
    <submittedName>
        <fullName evidence="2">Uncharacterized protein</fullName>
    </submittedName>
</protein>
<dbReference type="EMBL" id="QZAL01000358">
    <property type="protein sequence ID" value="THW30856.1"/>
    <property type="molecule type" value="Genomic_DNA"/>
</dbReference>
<accession>A0A4S8X0H5</accession>
<sequence>MQRNFVNTSNRKGGGIFKKVYKDGKKKAKAAFKLAIRLKNDKDVIEARRKSALKILERYPRKKGKAKRESKKDKKAKVDKAKDEEHKDKDIDYVSIDKVLEKGPNDKDEGPKGNGGAAFDYVPSGIIA</sequence>
<evidence type="ECO:0000313" key="3">
    <source>
        <dbReference type="Proteomes" id="UP000310687"/>
    </source>
</evidence>
<comment type="caution">
    <text evidence="2">The sequence shown here is derived from an EMBL/GenBank/DDBJ whole genome shotgun (WGS) entry which is preliminary data.</text>
</comment>
<name>A0A4S8X0H5_AURPU</name>
<organism evidence="2 3">
    <name type="scientific">Aureobasidium pullulans</name>
    <name type="common">Black yeast</name>
    <name type="synonym">Pullularia pullulans</name>
    <dbReference type="NCBI Taxonomy" id="5580"/>
    <lineage>
        <taxon>Eukaryota</taxon>
        <taxon>Fungi</taxon>
        <taxon>Dikarya</taxon>
        <taxon>Ascomycota</taxon>
        <taxon>Pezizomycotina</taxon>
        <taxon>Dothideomycetes</taxon>
        <taxon>Dothideomycetidae</taxon>
        <taxon>Dothideales</taxon>
        <taxon>Saccotheciaceae</taxon>
        <taxon>Aureobasidium</taxon>
    </lineage>
</organism>
<dbReference type="Proteomes" id="UP000310687">
    <property type="component" value="Unassembled WGS sequence"/>
</dbReference>
<reference evidence="2 3" key="1">
    <citation type="submission" date="2018-10" db="EMBL/GenBank/DDBJ databases">
        <title>Fifty Aureobasidium pullulans genomes reveal a recombining polyextremotolerant generalist.</title>
        <authorList>
            <person name="Gostincar C."/>
            <person name="Turk M."/>
            <person name="Zajc J."/>
            <person name="Gunde-Cimerman N."/>
        </authorList>
    </citation>
    <scope>NUCLEOTIDE SEQUENCE [LARGE SCALE GENOMIC DNA]</scope>
    <source>
        <strain evidence="2 3">EXF-11013</strain>
    </source>
</reference>
<feature type="region of interest" description="Disordered" evidence="1">
    <location>
        <begin position="98"/>
        <end position="128"/>
    </location>
</feature>
<dbReference type="AlphaFoldDB" id="A0A4S8X0H5"/>
<feature type="compositionally biased region" description="Basic and acidic residues" evidence="1">
    <location>
        <begin position="98"/>
        <end position="111"/>
    </location>
</feature>
<gene>
    <name evidence="2" type="ORF">D6D22_10527</name>
</gene>
<feature type="compositionally biased region" description="Basic and acidic residues" evidence="1">
    <location>
        <begin position="70"/>
        <end position="85"/>
    </location>
</feature>
<evidence type="ECO:0000256" key="1">
    <source>
        <dbReference type="SAM" id="MobiDB-lite"/>
    </source>
</evidence>
<feature type="compositionally biased region" description="Basic residues" evidence="1">
    <location>
        <begin position="60"/>
        <end position="69"/>
    </location>
</feature>
<proteinExistence type="predicted"/>
<evidence type="ECO:0000313" key="2">
    <source>
        <dbReference type="EMBL" id="THW30856.1"/>
    </source>
</evidence>
<feature type="region of interest" description="Disordered" evidence="1">
    <location>
        <begin position="56"/>
        <end position="85"/>
    </location>
</feature>